<comment type="caution">
    <text evidence="3">The sequence shown here is derived from an EMBL/GenBank/DDBJ whole genome shotgun (WGS) entry which is preliminary data.</text>
</comment>
<dbReference type="Proteomes" id="UP001597120">
    <property type="component" value="Unassembled WGS sequence"/>
</dbReference>
<dbReference type="InterPro" id="IPR036116">
    <property type="entry name" value="FN3_sf"/>
</dbReference>
<dbReference type="Pfam" id="PF25788">
    <property type="entry name" value="Ig_Rha78A_N"/>
    <property type="match status" value="1"/>
</dbReference>
<evidence type="ECO:0000313" key="4">
    <source>
        <dbReference type="Proteomes" id="UP001597120"/>
    </source>
</evidence>
<feature type="domain" description="PKD/Chitinase" evidence="2">
    <location>
        <begin position="1631"/>
        <end position="1716"/>
    </location>
</feature>
<evidence type="ECO:0000259" key="2">
    <source>
        <dbReference type="SMART" id="SM00089"/>
    </source>
</evidence>
<feature type="region of interest" description="Disordered" evidence="1">
    <location>
        <begin position="1"/>
        <end position="31"/>
    </location>
</feature>
<dbReference type="SUPFAM" id="SSF49299">
    <property type="entry name" value="PKD domain"/>
    <property type="match status" value="1"/>
</dbReference>
<feature type="domain" description="PKD/Chitinase" evidence="2">
    <location>
        <begin position="317"/>
        <end position="405"/>
    </location>
</feature>
<keyword evidence="4" id="KW-1185">Reference proteome</keyword>
<evidence type="ECO:0000256" key="1">
    <source>
        <dbReference type="SAM" id="MobiDB-lite"/>
    </source>
</evidence>
<dbReference type="InterPro" id="IPR022409">
    <property type="entry name" value="PKD/Chitinase_dom"/>
</dbReference>
<proteinExistence type="predicted"/>
<reference evidence="4" key="1">
    <citation type="journal article" date="2019" name="Int. J. Syst. Evol. Microbiol.">
        <title>The Global Catalogue of Microorganisms (GCM) 10K type strain sequencing project: providing services to taxonomists for standard genome sequencing and annotation.</title>
        <authorList>
            <consortium name="The Broad Institute Genomics Platform"/>
            <consortium name="The Broad Institute Genome Sequencing Center for Infectious Disease"/>
            <person name="Wu L."/>
            <person name="Ma J."/>
        </authorList>
    </citation>
    <scope>NUCLEOTIDE SEQUENCE [LARGE SCALE GENOMIC DNA]</scope>
    <source>
        <strain evidence="4">CCUG 57263</strain>
    </source>
</reference>
<accession>A0ABW3DIE5</accession>
<dbReference type="SUPFAM" id="SSF49265">
    <property type="entry name" value="Fibronectin type III"/>
    <property type="match status" value="1"/>
</dbReference>
<dbReference type="InterPro" id="IPR013783">
    <property type="entry name" value="Ig-like_fold"/>
</dbReference>
<name>A0ABW3DIE5_9BACL</name>
<gene>
    <name evidence="3" type="ORF">ACFQ03_24250</name>
</gene>
<dbReference type="EMBL" id="JBHTIU010000104">
    <property type="protein sequence ID" value="MFD0872237.1"/>
    <property type="molecule type" value="Genomic_DNA"/>
</dbReference>
<dbReference type="InterPro" id="IPR035986">
    <property type="entry name" value="PKD_dom_sf"/>
</dbReference>
<dbReference type="Gene3D" id="2.60.40.10">
    <property type="entry name" value="Immunoglobulins"/>
    <property type="match status" value="4"/>
</dbReference>
<organism evidence="3 4">
    <name type="scientific">Paenibacillus residui</name>
    <dbReference type="NCBI Taxonomy" id="629724"/>
    <lineage>
        <taxon>Bacteria</taxon>
        <taxon>Bacillati</taxon>
        <taxon>Bacillota</taxon>
        <taxon>Bacilli</taxon>
        <taxon>Bacillales</taxon>
        <taxon>Paenibacillaceae</taxon>
        <taxon>Paenibacillus</taxon>
    </lineage>
</organism>
<evidence type="ECO:0000313" key="3">
    <source>
        <dbReference type="EMBL" id="MFD0872237.1"/>
    </source>
</evidence>
<dbReference type="Pfam" id="PF07705">
    <property type="entry name" value="CARDB"/>
    <property type="match status" value="1"/>
</dbReference>
<protein>
    <submittedName>
        <fullName evidence="3">CARDB domain-containing protein</fullName>
    </submittedName>
</protein>
<feature type="compositionally biased region" description="Basic and acidic residues" evidence="1">
    <location>
        <begin position="1"/>
        <end position="22"/>
    </location>
</feature>
<sequence>MRVAKMLDEENSRKGTDWKDIPSDTPITGHTEGRNYEMKINAFWQGISYEYSGKVTVYLKPTEKPDLGSLDFKTLVDCIALNVETPFEFSFSNGGRAIDTPFTVEVWVAGQLHKTFNYSKMGSNQTIKEQFTYKFTNERSTEFVIKLDPDNRIVEETKSNNEIKKQYAASRYCDDGPIEEKEITGDFEIVPGKIQFRDSFTLKPKNIVVKGTGCEYVSHKFRYYQNGWSVEDTPLVKGKTQNYVQRYPYSLQVGTVQVYMQIQTTCGNSDWIGPKPLEIETNPDNRPPVFSIGWFQQGDYYGFIPSATIVVKDSYVNLRVIQNPTTNPPEPYDPDGDPIEYYFHFEDSKSSWIRGLPDYYRLWPGNTEFNNLKATELGTHEIMATATDPQGASSTSKAMITVVEPNPIPIITAPDSVVEGRPVKPPIHGENSFTYVPGRTISKHIWENRRDVYPKPGIETITLEVEDNTGLRSLPENKAIHKLVVKEDLPPVPKLAYNSIGLRNTPLPIKNETYSPDGDAIVVNDLYVAYDSNNDGKCNEADFRKIGSGGGVVNYTADKVGKYCLKVYAEEDWGKHATGYFSFEIVNQAPEVSFTPIGISTEPEPIESTVYPASDFMTNKWVNTSLDEPSILKYWSATPDGLLVTTPIIAQKPNQLQKDLNGYISLPVSSDQIKTPKKLPKPYYSRDLRSLAYSLGGDRYIMHVWEGYNSVYYLVDPSGNQTKLFEGGYSDNHMIIREDLDQIMFYFRNYLGWVMDRYYSDLRDYALYRISDLARGKVEPLETSHVSIQETKYGETVTVDGKILKFSDGTGTYDADSFLKFNSDVKKIDLSNRRIYSYSYDNLVTPYKVESYSNVPAADMQYSNPKHPDYLPAYLNTDIQDSRGNKYSIVNAHLKDTNRGWVGYLVRWDGYSGKPQVLTELEDVSYLGASIWSKVQEDRYLIIHWKDKYHQYDLVTGSLRQVDYRPPTLPYWGGVNGIGIRTDVIRDPYDDERMGEKYRVVDRKSGRVLWDLPFSSGRYGIQGYEFVVGSYYFPEEATLYPFEYNGEQPPDHNEWQTNGQLINAQMPPLANGTIAWSQKVAYQEFDHLPTGMSFRIQNHKNMYRVESTNSKLKLIKIVNGRKQTLKEVTHFIPDNTWTGYKVDMRGSSLKVYENGVPIIEVTDGTFTRGTFGPYSVHDTVAFKGISSRMMPAGTDSEVNGYAIVDTQVTYDSTYIDFENDPKIPDKTEWKTEHINTTMFLNIGDGKSGLSAFHNSVRKTPVPVFDKVGLYRISYREMDDPHPNYRYPSNVFGQYRKYSDFDIKTLIVHRRPIANFTASINNNNLVVWSERSYDPDRCYSFGNCQAAYAGNHGIYQKKYYYVTPSGQTVQGKLQRPTEEGVYTLGLAVADEYRAWSDWYEQDIVVKQPVAANRPPSVTLTYPNGSKANPTYVPTVTPTIKWNQSDPDPGTVFELFDVQIKDEWGRIFLKRTGLVQNTTAASNQWTLDVALEQGQKYEVQVRVTDGQDYSPWSNIGWMITNRPPAAQMTVPNGTKDKPAMMDTLRPILQWKQTDPDPGTVFKWYQLQIMDEAGKVILDTGEKSQNTSNTSASWKLDRDLPPRQKLQVRVRVHDGHIWSPWSSATWMMINRPPVADFDWSPKPLWEGDPAEVFALATDPDGDTLTYLWEVEGPDGKRSIFDTPRFSQRWLQPGRVIVKLTVSDGLASDSITKTIVVQELTIRSEVHHTPEWLARHEEKEHNTTVPPKDFYSGEVFVVQTESSPAPVREASASLQANGKDGSPISITARLEPDESGVLFHGELYDERLGSLEGGLPKGLHRIRFKIIYENGVVKEEEVPIRIIGSIYDYIGVHRIQ</sequence>
<dbReference type="InterPro" id="IPR011635">
    <property type="entry name" value="CARDB"/>
</dbReference>
<dbReference type="Gene3D" id="2.60.120.560">
    <property type="entry name" value="Exo-inulinase, domain 1"/>
    <property type="match status" value="1"/>
</dbReference>
<dbReference type="SMART" id="SM00089">
    <property type="entry name" value="PKD"/>
    <property type="match status" value="2"/>
</dbReference>